<dbReference type="PANTHER" id="PTHR37423">
    <property type="entry name" value="SOLUBLE LYTIC MUREIN TRANSGLYCOSYLASE-RELATED"/>
    <property type="match status" value="1"/>
</dbReference>
<comment type="similarity">
    <text evidence="1">Belongs to the transglycosylase Slt family.</text>
</comment>
<dbReference type="Pfam" id="PF01464">
    <property type="entry name" value="SLT"/>
    <property type="match status" value="1"/>
</dbReference>
<proteinExistence type="inferred from homology"/>
<dbReference type="GO" id="GO:0000270">
    <property type="term" value="P:peptidoglycan metabolic process"/>
    <property type="evidence" value="ECO:0007669"/>
    <property type="project" value="InterPro"/>
</dbReference>
<gene>
    <name evidence="3" type="ORF">DBW96_00395</name>
</gene>
<dbReference type="InterPro" id="IPR008258">
    <property type="entry name" value="Transglycosylase_SLT_dom_1"/>
</dbReference>
<evidence type="ECO:0000313" key="4">
    <source>
        <dbReference type="Proteomes" id="UP000253307"/>
    </source>
</evidence>
<evidence type="ECO:0000259" key="2">
    <source>
        <dbReference type="Pfam" id="PF01464"/>
    </source>
</evidence>
<dbReference type="InterPro" id="IPR000189">
    <property type="entry name" value="Transglyc_AS"/>
</dbReference>
<dbReference type="GO" id="GO:0016020">
    <property type="term" value="C:membrane"/>
    <property type="evidence" value="ECO:0007669"/>
    <property type="project" value="InterPro"/>
</dbReference>
<organism evidence="3 4">
    <name type="scientific">SAR86 cluster bacterium</name>
    <dbReference type="NCBI Taxonomy" id="2030880"/>
    <lineage>
        <taxon>Bacteria</taxon>
        <taxon>Pseudomonadati</taxon>
        <taxon>Pseudomonadota</taxon>
        <taxon>Gammaproteobacteria</taxon>
        <taxon>SAR86 cluster</taxon>
    </lineage>
</organism>
<accession>A0A368C188</accession>
<dbReference type="SUPFAM" id="SSF53955">
    <property type="entry name" value="Lysozyme-like"/>
    <property type="match status" value="1"/>
</dbReference>
<dbReference type="AlphaFoldDB" id="A0A368C188"/>
<protein>
    <recommendedName>
        <fullName evidence="2">Transglycosylase SLT domain-containing protein</fullName>
    </recommendedName>
</protein>
<dbReference type="EMBL" id="QOPE01000001">
    <property type="protein sequence ID" value="RCL42897.1"/>
    <property type="molecule type" value="Genomic_DNA"/>
</dbReference>
<evidence type="ECO:0000256" key="1">
    <source>
        <dbReference type="ARBA" id="ARBA00007734"/>
    </source>
</evidence>
<dbReference type="InterPro" id="IPR023346">
    <property type="entry name" value="Lysozyme-like_dom_sf"/>
</dbReference>
<dbReference type="PANTHER" id="PTHR37423:SF2">
    <property type="entry name" value="MEMBRANE-BOUND LYTIC MUREIN TRANSGLYCOSYLASE C"/>
    <property type="match status" value="1"/>
</dbReference>
<dbReference type="Proteomes" id="UP000253307">
    <property type="component" value="Unassembled WGS sequence"/>
</dbReference>
<dbReference type="Gene3D" id="1.10.530.10">
    <property type="match status" value="1"/>
</dbReference>
<name>A0A368C188_9GAMM</name>
<comment type="caution">
    <text evidence="3">The sequence shown here is derived from an EMBL/GenBank/DDBJ whole genome shotgun (WGS) entry which is preliminary data.</text>
</comment>
<feature type="domain" description="Transglycosylase SLT" evidence="2">
    <location>
        <begin position="86"/>
        <end position="190"/>
    </location>
</feature>
<evidence type="ECO:0000313" key="3">
    <source>
        <dbReference type="EMBL" id="RCL42897.1"/>
    </source>
</evidence>
<reference evidence="3 4" key="1">
    <citation type="journal article" date="2018" name="Microbiome">
        <title>Fine metagenomic profile of the Mediterranean stratified and mixed water columns revealed by assembly and recruitment.</title>
        <authorList>
            <person name="Haro-Moreno J.M."/>
            <person name="Lopez-Perez M."/>
            <person name="De La Torre J.R."/>
            <person name="Picazo A."/>
            <person name="Camacho A."/>
            <person name="Rodriguez-Valera F."/>
        </authorList>
    </citation>
    <scope>NUCLEOTIDE SEQUENCE [LARGE SCALE GENOMIC DNA]</scope>
    <source>
        <strain evidence="3">MED-G82</strain>
    </source>
</reference>
<dbReference type="GO" id="GO:0008933">
    <property type="term" value="F:peptidoglycan lytic transglycosylase activity"/>
    <property type="evidence" value="ECO:0007669"/>
    <property type="project" value="InterPro"/>
</dbReference>
<sequence length="253" mass="28695">MVVLIIEVNQIKKIKKIRINRTIFFVLSVIILTFSCSDQSLNDEQFPSSCTNTKEKLWSLSNLSEFEKDKFNLLYQERLLSYIGEFKEAAKLNNLDWELLAAIAFQESQWNPKARSATQVKGMMMLTLPTAKSLGVDNRLDPVQSINGGASYIAKLIDEIDFGTSTGDTISIALAAYNLGVGNINRYLEEIQINLNKENFEITWDDLSSFLTEEVNHNELTGNSTNYKRGIQAVDYVTRVKDYYYLILGLGCN</sequence>
<dbReference type="PROSITE" id="PS00922">
    <property type="entry name" value="TRANSGLYCOSYLASE"/>
    <property type="match status" value="1"/>
</dbReference>